<keyword evidence="1" id="KW-1133">Transmembrane helix</keyword>
<dbReference type="Proteomes" id="UP000307956">
    <property type="component" value="Unassembled WGS sequence"/>
</dbReference>
<dbReference type="InterPro" id="IPR012495">
    <property type="entry name" value="TadE-like_dom"/>
</dbReference>
<protein>
    <submittedName>
        <fullName evidence="3">Pilus assembly protein</fullName>
    </submittedName>
</protein>
<evidence type="ECO:0000259" key="2">
    <source>
        <dbReference type="Pfam" id="PF07811"/>
    </source>
</evidence>
<dbReference type="AlphaFoldDB" id="A0A4S4B0Q6"/>
<keyword evidence="4" id="KW-1185">Reference proteome</keyword>
<dbReference type="Pfam" id="PF07811">
    <property type="entry name" value="TadE"/>
    <property type="match status" value="1"/>
</dbReference>
<keyword evidence="1" id="KW-0472">Membrane</keyword>
<evidence type="ECO:0000313" key="3">
    <source>
        <dbReference type="EMBL" id="THF64455.1"/>
    </source>
</evidence>
<reference evidence="3 4" key="1">
    <citation type="submission" date="2019-04" db="EMBL/GenBank/DDBJ databases">
        <title>Azoarcus rhizosphaerae sp. nov. isolated from rhizosphere of Ficus religiosa.</title>
        <authorList>
            <person name="Lin S.-Y."/>
            <person name="Hameed A."/>
            <person name="Hsu Y.-H."/>
            <person name="Young C.-C."/>
        </authorList>
    </citation>
    <scope>NUCLEOTIDE SEQUENCE [LARGE SCALE GENOMIC DNA]</scope>
    <source>
        <strain evidence="3 4">CC-YHH848</strain>
    </source>
</reference>
<feature type="domain" description="TadE-like" evidence="2">
    <location>
        <begin position="18"/>
        <end position="60"/>
    </location>
</feature>
<sequence length="165" mass="17306">MPRGPASCRICPPPRQRGAAAIEFALLFLLFFVLFYALVSYAIAMLMVTGFEHAALGGARAAIAVDPGAFSGGTYIAEGVAPRVRESVARSLDWLPPAAKARVLGEGNTNVGVAYGAGVLTVRVRYPDYAAQPLLPVLVVPLIGPVPRLPEDLEGQAVVELVPSP</sequence>
<gene>
    <name evidence="3" type="ORF">E6O51_02830</name>
</gene>
<accession>A0A4S4B0Q6</accession>
<proteinExistence type="predicted"/>
<evidence type="ECO:0000256" key="1">
    <source>
        <dbReference type="SAM" id="Phobius"/>
    </source>
</evidence>
<dbReference type="EMBL" id="SSOD01000002">
    <property type="protein sequence ID" value="THF64455.1"/>
    <property type="molecule type" value="Genomic_DNA"/>
</dbReference>
<keyword evidence="1" id="KW-0812">Transmembrane</keyword>
<feature type="transmembrane region" description="Helical" evidence="1">
    <location>
        <begin position="21"/>
        <end position="43"/>
    </location>
</feature>
<name>A0A4S4B0Q6_9RHOO</name>
<evidence type="ECO:0000313" key="4">
    <source>
        <dbReference type="Proteomes" id="UP000307956"/>
    </source>
</evidence>
<comment type="caution">
    <text evidence="3">The sequence shown here is derived from an EMBL/GenBank/DDBJ whole genome shotgun (WGS) entry which is preliminary data.</text>
</comment>
<organism evidence="3 4">
    <name type="scientific">Pseudothauera rhizosphaerae</name>
    <dbReference type="NCBI Taxonomy" id="2565932"/>
    <lineage>
        <taxon>Bacteria</taxon>
        <taxon>Pseudomonadati</taxon>
        <taxon>Pseudomonadota</taxon>
        <taxon>Betaproteobacteria</taxon>
        <taxon>Rhodocyclales</taxon>
        <taxon>Zoogloeaceae</taxon>
        <taxon>Pseudothauera</taxon>
    </lineage>
</organism>
<dbReference type="OrthoDB" id="8537224at2"/>